<dbReference type="Pfam" id="PF00648">
    <property type="entry name" value="Peptidase_C2"/>
    <property type="match status" value="1"/>
</dbReference>
<feature type="active site" evidence="5">
    <location>
        <position position="80"/>
    </location>
</feature>
<evidence type="ECO:0000313" key="9">
    <source>
        <dbReference type="Proteomes" id="UP000075714"/>
    </source>
</evidence>
<comment type="caution">
    <text evidence="6">Lacks conserved residue(s) required for the propagation of feature annotation.</text>
</comment>
<dbReference type="InterPro" id="IPR022684">
    <property type="entry name" value="Calpain_cysteine_protease"/>
</dbReference>
<dbReference type="Gene3D" id="3.90.70.10">
    <property type="entry name" value="Cysteine proteinases"/>
    <property type="match status" value="1"/>
</dbReference>
<evidence type="ECO:0000256" key="2">
    <source>
        <dbReference type="ARBA" id="ARBA00022670"/>
    </source>
</evidence>
<evidence type="ECO:0000256" key="6">
    <source>
        <dbReference type="PROSITE-ProRule" id="PRU00239"/>
    </source>
</evidence>
<accession>A0A150GKA0</accession>
<comment type="similarity">
    <text evidence="1">Belongs to the peptidase C2 family.</text>
</comment>
<gene>
    <name evidence="8" type="ORF">GPECTOR_17g905</name>
</gene>
<dbReference type="InterPro" id="IPR038765">
    <property type="entry name" value="Papain-like_cys_pep_sf"/>
</dbReference>
<feature type="domain" description="Calpain catalytic" evidence="7">
    <location>
        <begin position="56"/>
        <end position="109"/>
    </location>
</feature>
<dbReference type="InterPro" id="IPR001300">
    <property type="entry name" value="Peptidase_C2_calpain_cat"/>
</dbReference>
<evidence type="ECO:0000313" key="8">
    <source>
        <dbReference type="EMBL" id="KXZ50266.1"/>
    </source>
</evidence>
<sequence>MWALECLTGDYVFEFRLDPKTAMWKRREIVHRPKASGDGYDVLLRSTDDQLDCDDMFAGHAYTICNVKLVDRFQLVKLRNPWGTFEWSGAWSDKSQLWEQHPKESEWLS</sequence>
<name>A0A150GKA0_GONPE</name>
<dbReference type="PANTHER" id="PTHR10183:SF379">
    <property type="entry name" value="CALPAIN-5"/>
    <property type="match status" value="1"/>
</dbReference>
<dbReference type="PROSITE" id="PS50203">
    <property type="entry name" value="CALPAIN_CAT"/>
    <property type="match status" value="1"/>
</dbReference>
<evidence type="ECO:0000256" key="4">
    <source>
        <dbReference type="ARBA" id="ARBA00022807"/>
    </source>
</evidence>
<dbReference type="EMBL" id="LSYV01000018">
    <property type="protein sequence ID" value="KXZ50266.1"/>
    <property type="molecule type" value="Genomic_DNA"/>
</dbReference>
<keyword evidence="3" id="KW-0378">Hydrolase</keyword>
<dbReference type="GO" id="GO:0006508">
    <property type="term" value="P:proteolysis"/>
    <property type="evidence" value="ECO:0007669"/>
    <property type="project" value="UniProtKB-KW"/>
</dbReference>
<keyword evidence="2" id="KW-0645">Protease</keyword>
<dbReference type="PANTHER" id="PTHR10183">
    <property type="entry name" value="CALPAIN"/>
    <property type="match status" value="1"/>
</dbReference>
<feature type="active site" evidence="5">
    <location>
        <position position="60"/>
    </location>
</feature>
<protein>
    <recommendedName>
        <fullName evidence="7">Calpain catalytic domain-containing protein</fullName>
    </recommendedName>
</protein>
<organism evidence="8 9">
    <name type="scientific">Gonium pectorale</name>
    <name type="common">Green alga</name>
    <dbReference type="NCBI Taxonomy" id="33097"/>
    <lineage>
        <taxon>Eukaryota</taxon>
        <taxon>Viridiplantae</taxon>
        <taxon>Chlorophyta</taxon>
        <taxon>core chlorophytes</taxon>
        <taxon>Chlorophyceae</taxon>
        <taxon>CS clade</taxon>
        <taxon>Chlamydomonadales</taxon>
        <taxon>Volvocaceae</taxon>
        <taxon>Gonium</taxon>
    </lineage>
</organism>
<dbReference type="AlphaFoldDB" id="A0A150GKA0"/>
<dbReference type="STRING" id="33097.A0A150GKA0"/>
<evidence type="ECO:0000259" key="7">
    <source>
        <dbReference type="PROSITE" id="PS50203"/>
    </source>
</evidence>
<keyword evidence="9" id="KW-1185">Reference proteome</keyword>
<keyword evidence="4" id="KW-0788">Thiol protease</keyword>
<proteinExistence type="inferred from homology"/>
<dbReference type="Proteomes" id="UP000075714">
    <property type="component" value="Unassembled WGS sequence"/>
</dbReference>
<dbReference type="GO" id="GO:0004198">
    <property type="term" value="F:calcium-dependent cysteine-type endopeptidase activity"/>
    <property type="evidence" value="ECO:0007669"/>
    <property type="project" value="InterPro"/>
</dbReference>
<dbReference type="OrthoDB" id="424753at2759"/>
<evidence type="ECO:0000256" key="1">
    <source>
        <dbReference type="ARBA" id="ARBA00007623"/>
    </source>
</evidence>
<evidence type="ECO:0000256" key="3">
    <source>
        <dbReference type="ARBA" id="ARBA00022801"/>
    </source>
</evidence>
<evidence type="ECO:0000256" key="5">
    <source>
        <dbReference type="PIRSR" id="PIRSR622684-1"/>
    </source>
</evidence>
<reference evidence="9" key="1">
    <citation type="journal article" date="2016" name="Nat. Commun.">
        <title>The Gonium pectorale genome demonstrates co-option of cell cycle regulation during the evolution of multicellularity.</title>
        <authorList>
            <person name="Hanschen E.R."/>
            <person name="Marriage T.N."/>
            <person name="Ferris P.J."/>
            <person name="Hamaji T."/>
            <person name="Toyoda A."/>
            <person name="Fujiyama A."/>
            <person name="Neme R."/>
            <person name="Noguchi H."/>
            <person name="Minakuchi Y."/>
            <person name="Suzuki M."/>
            <person name="Kawai-Toyooka H."/>
            <person name="Smith D.R."/>
            <person name="Sparks H."/>
            <person name="Anderson J."/>
            <person name="Bakaric R."/>
            <person name="Luria V."/>
            <person name="Karger A."/>
            <person name="Kirschner M.W."/>
            <person name="Durand P.M."/>
            <person name="Michod R.E."/>
            <person name="Nozaki H."/>
            <person name="Olson B.J."/>
        </authorList>
    </citation>
    <scope>NUCLEOTIDE SEQUENCE [LARGE SCALE GENOMIC DNA]</scope>
    <source>
        <strain evidence="9">NIES-2863</strain>
    </source>
</reference>
<comment type="caution">
    <text evidence="8">The sequence shown here is derived from an EMBL/GenBank/DDBJ whole genome shotgun (WGS) entry which is preliminary data.</text>
</comment>
<dbReference type="SUPFAM" id="SSF54001">
    <property type="entry name" value="Cysteine proteinases"/>
    <property type="match status" value="1"/>
</dbReference>